<keyword evidence="6" id="KW-0411">Iron-sulfur</keyword>
<keyword evidence="4" id="KW-0479">Metal-binding</keyword>
<dbReference type="RefSeq" id="WP_251778957.1">
    <property type="nucleotide sequence ID" value="NZ_JAMKFE010000007.1"/>
</dbReference>
<dbReference type="SUPFAM" id="SSF102114">
    <property type="entry name" value="Radical SAM enzymes"/>
    <property type="match status" value="1"/>
</dbReference>
<evidence type="ECO:0000313" key="9">
    <source>
        <dbReference type="Proteomes" id="UP001165541"/>
    </source>
</evidence>
<proteinExistence type="predicted"/>
<dbReference type="SFLD" id="SFLDG01067">
    <property type="entry name" value="SPASM/twitch_domain_containing"/>
    <property type="match status" value="1"/>
</dbReference>
<feature type="domain" description="Radical SAM core" evidence="7">
    <location>
        <begin position="97"/>
        <end position="331"/>
    </location>
</feature>
<evidence type="ECO:0000259" key="7">
    <source>
        <dbReference type="PROSITE" id="PS51918"/>
    </source>
</evidence>
<reference evidence="8" key="1">
    <citation type="submission" date="2022-05" db="EMBL/GenBank/DDBJ databases">
        <title>Schlegelella sp. nov., isolated from mangrove soil.</title>
        <authorList>
            <person name="Liu Y."/>
            <person name="Ge X."/>
            <person name="Liu W."/>
        </authorList>
    </citation>
    <scope>NUCLEOTIDE SEQUENCE</scope>
    <source>
        <strain evidence="8">S2-27</strain>
    </source>
</reference>
<evidence type="ECO:0000256" key="3">
    <source>
        <dbReference type="ARBA" id="ARBA00022691"/>
    </source>
</evidence>
<keyword evidence="2" id="KW-0004">4Fe-4S</keyword>
<dbReference type="Gene3D" id="3.20.20.70">
    <property type="entry name" value="Aldolase class I"/>
    <property type="match status" value="1"/>
</dbReference>
<evidence type="ECO:0000313" key="8">
    <source>
        <dbReference type="EMBL" id="MCM5680503.1"/>
    </source>
</evidence>
<dbReference type="InterPro" id="IPR007197">
    <property type="entry name" value="rSAM"/>
</dbReference>
<dbReference type="InterPro" id="IPR023885">
    <property type="entry name" value="4Fe4S-binding_SPASM_dom"/>
</dbReference>
<dbReference type="CDD" id="cd01335">
    <property type="entry name" value="Radical_SAM"/>
    <property type="match status" value="1"/>
</dbReference>
<dbReference type="PANTHER" id="PTHR43787">
    <property type="entry name" value="FEMO COFACTOR BIOSYNTHESIS PROTEIN NIFB-RELATED"/>
    <property type="match status" value="1"/>
</dbReference>
<gene>
    <name evidence="8" type="ORF">M8A51_13290</name>
</gene>
<dbReference type="EMBL" id="JAMKFE010000007">
    <property type="protein sequence ID" value="MCM5680503.1"/>
    <property type="molecule type" value="Genomic_DNA"/>
</dbReference>
<comment type="caution">
    <text evidence="8">The sequence shown here is derived from an EMBL/GenBank/DDBJ whole genome shotgun (WGS) entry which is preliminary data.</text>
</comment>
<dbReference type="SFLD" id="SFLDS00029">
    <property type="entry name" value="Radical_SAM"/>
    <property type="match status" value="1"/>
</dbReference>
<evidence type="ECO:0000256" key="4">
    <source>
        <dbReference type="ARBA" id="ARBA00022723"/>
    </source>
</evidence>
<dbReference type="PROSITE" id="PS51918">
    <property type="entry name" value="RADICAL_SAM"/>
    <property type="match status" value="1"/>
</dbReference>
<dbReference type="InterPro" id="IPR013785">
    <property type="entry name" value="Aldolase_TIM"/>
</dbReference>
<organism evidence="8 9">
    <name type="scientific">Caldimonas mangrovi</name>
    <dbReference type="NCBI Taxonomy" id="2944811"/>
    <lineage>
        <taxon>Bacteria</taxon>
        <taxon>Pseudomonadati</taxon>
        <taxon>Pseudomonadota</taxon>
        <taxon>Betaproteobacteria</taxon>
        <taxon>Burkholderiales</taxon>
        <taxon>Sphaerotilaceae</taxon>
        <taxon>Caldimonas</taxon>
    </lineage>
</organism>
<dbReference type="PANTHER" id="PTHR43787:SF3">
    <property type="entry name" value="ARYLSULFATASE REGULATORY PROTEIN"/>
    <property type="match status" value="1"/>
</dbReference>
<evidence type="ECO:0000256" key="2">
    <source>
        <dbReference type="ARBA" id="ARBA00022485"/>
    </source>
</evidence>
<dbReference type="NCBIfam" id="TIGR04085">
    <property type="entry name" value="rSAM_more_4Fe4S"/>
    <property type="match status" value="1"/>
</dbReference>
<keyword evidence="3" id="KW-0949">S-adenosyl-L-methionine</keyword>
<dbReference type="Proteomes" id="UP001165541">
    <property type="component" value="Unassembled WGS sequence"/>
</dbReference>
<protein>
    <submittedName>
        <fullName evidence="8">Radical SAM protein</fullName>
    </submittedName>
</protein>
<sequence length="499" mass="54966">MQAAAAVPAMLLASRYNFSFAQGGRVVLFNARTGTSWVLEGEAAAALGAELSSAVQAWSSEGWDPAVLQRLLDGGFLVDPDFDEVAQVRHRYWAARHEAPMVVTVTTTLDCNLACYYCYEERSEQQLEHGDAVAIARWVAQRIGTSGKRSLHVDWYGGEPLLNPGLIEELSASLQALCREQGVRYDASIVSNGTLWPQDVGGFVARHALREVQISLDGLEHEHNRRRRYRRQHRPAPDASSFAQAVALIDALLDHVRVDLRVNVDPGNAADAVPLMEMARRRGWFQRRHPIVMAPARLAHFSERSEFMRQHGLDTVTFDALASQMRSACGDSVRFEDPYVANGRLQPRTSVCAALADDSVVFGADKSLYRCGLQVSEPHRAVGRLQATPRRVIPIRPVEAGAPPADADAGWWAAYDPTEETRCGSCSFLPLCWGGCPKHHLEDDTAALLEQCGYWRRNLGRYVLQPWFGVATEALPPLGEEAQFRRGVAVLPGSCSAAA</sequence>
<keyword evidence="5" id="KW-0408">Iron</keyword>
<evidence type="ECO:0000256" key="5">
    <source>
        <dbReference type="ARBA" id="ARBA00023004"/>
    </source>
</evidence>
<evidence type="ECO:0000256" key="6">
    <source>
        <dbReference type="ARBA" id="ARBA00023014"/>
    </source>
</evidence>
<evidence type="ECO:0000256" key="1">
    <source>
        <dbReference type="ARBA" id="ARBA00001966"/>
    </source>
</evidence>
<comment type="cofactor">
    <cofactor evidence="1">
        <name>[4Fe-4S] cluster</name>
        <dbReference type="ChEBI" id="CHEBI:49883"/>
    </cofactor>
</comment>
<dbReference type="InterPro" id="IPR058240">
    <property type="entry name" value="rSAM_sf"/>
</dbReference>
<name>A0ABT0YPB0_9BURK</name>
<accession>A0ABT0YPB0</accession>
<dbReference type="Pfam" id="PF04055">
    <property type="entry name" value="Radical_SAM"/>
    <property type="match status" value="1"/>
</dbReference>
<keyword evidence="9" id="KW-1185">Reference proteome</keyword>